<dbReference type="PANTHER" id="PTHR35038">
    <property type="entry name" value="DISSIMILATORY SULFITE REDUCTASE SIRA"/>
    <property type="match status" value="1"/>
</dbReference>
<evidence type="ECO:0000256" key="3">
    <source>
        <dbReference type="SAM" id="MobiDB-lite"/>
    </source>
</evidence>
<feature type="signal peptide" evidence="4">
    <location>
        <begin position="1"/>
        <end position="24"/>
    </location>
</feature>
<evidence type="ECO:0000256" key="1">
    <source>
        <dbReference type="ARBA" id="ARBA00022729"/>
    </source>
</evidence>
<name>A0A4U1B261_9GAMM</name>
<evidence type="ECO:0000313" key="8">
    <source>
        <dbReference type="Proteomes" id="UP000307999"/>
    </source>
</evidence>
<feature type="domain" description="Doubled CXXCH motif" evidence="5">
    <location>
        <begin position="320"/>
        <end position="350"/>
    </location>
</feature>
<keyword evidence="2" id="KW-0802">TPR repeat</keyword>
<evidence type="ECO:0000256" key="2">
    <source>
        <dbReference type="PROSITE-ProRule" id="PRU00339"/>
    </source>
</evidence>
<organism evidence="7 8">
    <name type="scientific">Thalassotalea mangrovi</name>
    <dbReference type="NCBI Taxonomy" id="2572245"/>
    <lineage>
        <taxon>Bacteria</taxon>
        <taxon>Pseudomonadati</taxon>
        <taxon>Pseudomonadota</taxon>
        <taxon>Gammaproteobacteria</taxon>
        <taxon>Alteromonadales</taxon>
        <taxon>Colwelliaceae</taxon>
        <taxon>Thalassotalea</taxon>
    </lineage>
</organism>
<dbReference type="Proteomes" id="UP000307999">
    <property type="component" value="Unassembled WGS sequence"/>
</dbReference>
<feature type="chain" id="PRO_5020600778" description="Tetratricopeptide repeat protein" evidence="4">
    <location>
        <begin position="25"/>
        <end position="731"/>
    </location>
</feature>
<evidence type="ECO:0000259" key="5">
    <source>
        <dbReference type="Pfam" id="PF09699"/>
    </source>
</evidence>
<feature type="domain" description="Cytochrome c-552/4" evidence="6">
    <location>
        <begin position="30"/>
        <end position="56"/>
    </location>
</feature>
<evidence type="ECO:0008006" key="9">
    <source>
        <dbReference type="Google" id="ProtNLM"/>
    </source>
</evidence>
<evidence type="ECO:0000256" key="4">
    <source>
        <dbReference type="SAM" id="SignalP"/>
    </source>
</evidence>
<feature type="repeat" description="TPR" evidence="2">
    <location>
        <begin position="634"/>
        <end position="667"/>
    </location>
</feature>
<proteinExistence type="predicted"/>
<feature type="region of interest" description="Disordered" evidence="3">
    <location>
        <begin position="210"/>
        <end position="232"/>
    </location>
</feature>
<dbReference type="Pfam" id="PF09699">
    <property type="entry name" value="Paired_CXXCH_1"/>
    <property type="match status" value="1"/>
</dbReference>
<accession>A0A4U1B261</accession>
<reference evidence="7 8" key="1">
    <citation type="submission" date="2019-04" db="EMBL/GenBank/DDBJ databases">
        <title>Thalassotalea guangxiensis sp. nov., isolated from sediment of the coastal wetland.</title>
        <authorList>
            <person name="Zheng S."/>
            <person name="Zhang D."/>
        </authorList>
    </citation>
    <scope>NUCLEOTIDE SEQUENCE [LARGE SCALE GENOMIC DNA]</scope>
    <source>
        <strain evidence="7 8">ZS-4</strain>
    </source>
</reference>
<evidence type="ECO:0000313" key="7">
    <source>
        <dbReference type="EMBL" id="TKB43026.1"/>
    </source>
</evidence>
<dbReference type="EMBL" id="SWDB01000047">
    <property type="protein sequence ID" value="TKB43026.1"/>
    <property type="molecule type" value="Genomic_DNA"/>
</dbReference>
<dbReference type="CDD" id="cd08168">
    <property type="entry name" value="Cytochrom_C3"/>
    <property type="match status" value="1"/>
</dbReference>
<dbReference type="InterPro" id="IPR011990">
    <property type="entry name" value="TPR-like_helical_dom_sf"/>
</dbReference>
<sequence length="731" mass="81845">MKLFISKVSLLVTLWITGWLFAFAEPVTSCVSCHQSQVSSWQQSDHAKAMAVANSKTILGDFTGVSVKHFTQTARFFQKQGKYFMALNHENKSAEYQVEYVFGHYPLQQYLIKAKGGRLQVFPFAWDSRSAGEGGQRWYPIYADEDIKSADRLHWQQPMQNWNGMCADCHSDGLTRNYDPESNAFNSHFDNINVGCQSCHGNMENHATKGGNSYSSAAETNTSTHGKQSRDGQNIGQWLRMAGEDVASWKGGKRDNRFMENCFACHSLRSPLTDGIDPKASFLDQFSPSMLAQPLYYSDGQIKEEVYVYGSFLQSKMYAAGVNCLDCHDAHTMKIKVEGNGLCLQCHSAEKYQQTSHTGHPLDAPGGQCVDCHMPETTYMGVDARRDHSFKIPRPDLSVRFASPNACSKCHEGKSNSWASTQLKNWHGKPESLSRDEQNYLTLQHGGRLPLEQHLNVINSKVLNEIYRASALRLLPNTNSSINESMAKTWIQSDEPLIRLAVAHIGFLLPAEQQQGLYLNLLEDEYKAVRVAAAQQLMNLGVEFSPALAKALSELFAANEQNRWRGEGGLNQSMLHIAFGEYNQAEQALKQAIQVDPYFDPSYVNLADLYRAMNQTENELAMYQAGLKAVPTSAALHYGYGMYLVRSGDKPQAVDAFSQAVTFGPDNVQYAYVYILSLDSIGENGKALSRLKEILPKYNNHPQLVQLGLSLAQKYQDVSAYQFFISLQTQN</sequence>
<keyword evidence="8" id="KW-1185">Reference proteome</keyword>
<dbReference type="Pfam" id="PF13435">
    <property type="entry name" value="Cytochrome_C554"/>
    <property type="match status" value="2"/>
</dbReference>
<dbReference type="InterPro" id="IPR010177">
    <property type="entry name" value="Paired_CXXCH_1"/>
</dbReference>
<dbReference type="SUPFAM" id="SSF48695">
    <property type="entry name" value="Multiheme cytochromes"/>
    <property type="match status" value="1"/>
</dbReference>
<dbReference type="InterPro" id="IPR051829">
    <property type="entry name" value="Multiheme_Cytochr_ET"/>
</dbReference>
<gene>
    <name evidence="7" type="ORF">E8M12_16140</name>
</gene>
<dbReference type="SMART" id="SM00028">
    <property type="entry name" value="TPR"/>
    <property type="match status" value="3"/>
</dbReference>
<dbReference type="Gene3D" id="1.10.1130.10">
    <property type="entry name" value="Flavocytochrome C3, Chain A"/>
    <property type="match status" value="2"/>
</dbReference>
<protein>
    <recommendedName>
        <fullName evidence="9">Tetratricopeptide repeat protein</fullName>
    </recommendedName>
</protein>
<dbReference type="AlphaFoldDB" id="A0A4U1B261"/>
<feature type="repeat" description="TPR" evidence="2">
    <location>
        <begin position="566"/>
        <end position="599"/>
    </location>
</feature>
<dbReference type="RefSeq" id="WP_136737306.1">
    <property type="nucleotide sequence ID" value="NZ_SWDB01000047.1"/>
</dbReference>
<dbReference type="PANTHER" id="PTHR35038:SF8">
    <property type="entry name" value="C-TYPE POLYHEME CYTOCHROME OMCC"/>
    <property type="match status" value="1"/>
</dbReference>
<dbReference type="InterPro" id="IPR023155">
    <property type="entry name" value="Cyt_c-552/4"/>
</dbReference>
<dbReference type="OrthoDB" id="9814800at2"/>
<dbReference type="Pfam" id="PF13181">
    <property type="entry name" value="TPR_8"/>
    <property type="match status" value="1"/>
</dbReference>
<dbReference type="InterPro" id="IPR019734">
    <property type="entry name" value="TPR_rpt"/>
</dbReference>
<dbReference type="SUPFAM" id="SSF48452">
    <property type="entry name" value="TPR-like"/>
    <property type="match status" value="1"/>
</dbReference>
<comment type="caution">
    <text evidence="7">The sequence shown here is derived from an EMBL/GenBank/DDBJ whole genome shotgun (WGS) entry which is preliminary data.</text>
</comment>
<dbReference type="InterPro" id="IPR036280">
    <property type="entry name" value="Multihaem_cyt_sf"/>
</dbReference>
<dbReference type="PROSITE" id="PS50005">
    <property type="entry name" value="TPR"/>
    <property type="match status" value="2"/>
</dbReference>
<evidence type="ECO:0000259" key="6">
    <source>
        <dbReference type="Pfam" id="PF13435"/>
    </source>
</evidence>
<feature type="domain" description="Cytochrome c-552/4" evidence="6">
    <location>
        <begin position="161"/>
        <end position="201"/>
    </location>
</feature>
<dbReference type="Gene3D" id="1.25.40.10">
    <property type="entry name" value="Tetratricopeptide repeat domain"/>
    <property type="match status" value="1"/>
</dbReference>
<keyword evidence="1 4" id="KW-0732">Signal</keyword>